<keyword evidence="6" id="KW-0676">Redox-active center</keyword>
<comment type="caution">
    <text evidence="9">The sequence shown here is derived from an EMBL/GenBank/DDBJ whole genome shotgun (WGS) entry which is preliminary data.</text>
</comment>
<accession>A0ABQ5VWP1</accession>
<dbReference type="Proteomes" id="UP001156694">
    <property type="component" value="Unassembled WGS sequence"/>
</dbReference>
<dbReference type="Pfam" id="PF13462">
    <property type="entry name" value="Thioredoxin_4"/>
    <property type="match status" value="1"/>
</dbReference>
<dbReference type="InterPro" id="IPR012336">
    <property type="entry name" value="Thioredoxin-like_fold"/>
</dbReference>
<keyword evidence="4" id="KW-0560">Oxidoreductase</keyword>
<evidence type="ECO:0000256" key="1">
    <source>
        <dbReference type="ARBA" id="ARBA00003565"/>
    </source>
</evidence>
<evidence type="ECO:0000259" key="8">
    <source>
        <dbReference type="PROSITE" id="PS51352"/>
    </source>
</evidence>
<keyword evidence="3 7" id="KW-0732">Signal</keyword>
<organism evidence="9 10">
    <name type="scientific">Amylibacter marinus</name>
    <dbReference type="NCBI Taxonomy" id="1475483"/>
    <lineage>
        <taxon>Bacteria</taxon>
        <taxon>Pseudomonadati</taxon>
        <taxon>Pseudomonadota</taxon>
        <taxon>Alphaproteobacteria</taxon>
        <taxon>Rhodobacterales</taxon>
        <taxon>Paracoccaceae</taxon>
        <taxon>Amylibacter</taxon>
    </lineage>
</organism>
<protein>
    <recommendedName>
        <fullName evidence="8">Thioredoxin domain-containing protein</fullName>
    </recommendedName>
</protein>
<dbReference type="PROSITE" id="PS51352">
    <property type="entry name" value="THIOREDOXIN_2"/>
    <property type="match status" value="1"/>
</dbReference>
<evidence type="ECO:0000256" key="2">
    <source>
        <dbReference type="ARBA" id="ARBA00005791"/>
    </source>
</evidence>
<keyword evidence="5" id="KW-1015">Disulfide bond</keyword>
<dbReference type="PANTHER" id="PTHR13887:SF14">
    <property type="entry name" value="DISULFIDE BOND FORMATION PROTEIN D"/>
    <property type="match status" value="1"/>
</dbReference>
<evidence type="ECO:0000256" key="4">
    <source>
        <dbReference type="ARBA" id="ARBA00023002"/>
    </source>
</evidence>
<dbReference type="EMBL" id="BSNN01000004">
    <property type="protein sequence ID" value="GLQ35646.1"/>
    <property type="molecule type" value="Genomic_DNA"/>
</dbReference>
<dbReference type="PANTHER" id="PTHR13887">
    <property type="entry name" value="GLUTATHIONE S-TRANSFERASE KAPPA"/>
    <property type="match status" value="1"/>
</dbReference>
<evidence type="ECO:0000256" key="6">
    <source>
        <dbReference type="ARBA" id="ARBA00023284"/>
    </source>
</evidence>
<feature type="signal peptide" evidence="7">
    <location>
        <begin position="1"/>
        <end position="24"/>
    </location>
</feature>
<comment type="similarity">
    <text evidence="2">Belongs to the thioredoxin family. DsbA subfamily.</text>
</comment>
<dbReference type="InterPro" id="IPR036249">
    <property type="entry name" value="Thioredoxin-like_sf"/>
</dbReference>
<sequence length="208" mass="22861">MLRRNLILSALATPVVGGFGPAFAQEDKSDDMAPIEVKEMFLGDENAPVELIEYASFTCPHCATFHTQVFPLLKAQYIDTGKVKFVTREVYFDRLGLWGAMLARCGDGSKYFGISDMLYKRQREWTQGDGGAVIAENLKKIGKIAGFDEETVDACLQDRPTAEAMLERFKETTAEHGVQSTPTLVINGVTHSNMGFEALAKLLDEAAG</sequence>
<dbReference type="Gene3D" id="3.40.30.10">
    <property type="entry name" value="Glutaredoxin"/>
    <property type="match status" value="1"/>
</dbReference>
<evidence type="ECO:0000256" key="3">
    <source>
        <dbReference type="ARBA" id="ARBA00022729"/>
    </source>
</evidence>
<reference evidence="10" key="1">
    <citation type="journal article" date="2019" name="Int. J. Syst. Evol. Microbiol.">
        <title>The Global Catalogue of Microorganisms (GCM) 10K type strain sequencing project: providing services to taxonomists for standard genome sequencing and annotation.</title>
        <authorList>
            <consortium name="The Broad Institute Genomics Platform"/>
            <consortium name="The Broad Institute Genome Sequencing Center for Infectious Disease"/>
            <person name="Wu L."/>
            <person name="Ma J."/>
        </authorList>
    </citation>
    <scope>NUCLEOTIDE SEQUENCE [LARGE SCALE GENOMIC DNA]</scope>
    <source>
        <strain evidence="10">NBRC 110140</strain>
    </source>
</reference>
<proteinExistence type="inferred from homology"/>
<dbReference type="InterPro" id="IPR013766">
    <property type="entry name" value="Thioredoxin_domain"/>
</dbReference>
<comment type="function">
    <text evidence="1">May be required for disulfide bond formation in some proteins.</text>
</comment>
<feature type="chain" id="PRO_5045436736" description="Thioredoxin domain-containing protein" evidence="7">
    <location>
        <begin position="25"/>
        <end position="208"/>
    </location>
</feature>
<evidence type="ECO:0000256" key="5">
    <source>
        <dbReference type="ARBA" id="ARBA00023157"/>
    </source>
</evidence>
<dbReference type="SUPFAM" id="SSF52833">
    <property type="entry name" value="Thioredoxin-like"/>
    <property type="match status" value="1"/>
</dbReference>
<name>A0ABQ5VWP1_9RHOB</name>
<dbReference type="RefSeq" id="WP_284378346.1">
    <property type="nucleotide sequence ID" value="NZ_BSNN01000004.1"/>
</dbReference>
<evidence type="ECO:0000313" key="9">
    <source>
        <dbReference type="EMBL" id="GLQ35646.1"/>
    </source>
</evidence>
<keyword evidence="10" id="KW-1185">Reference proteome</keyword>
<feature type="domain" description="Thioredoxin" evidence="8">
    <location>
        <begin position="14"/>
        <end position="174"/>
    </location>
</feature>
<evidence type="ECO:0000313" key="10">
    <source>
        <dbReference type="Proteomes" id="UP001156694"/>
    </source>
</evidence>
<gene>
    <name evidence="9" type="ORF">GCM10007939_19290</name>
</gene>
<evidence type="ECO:0000256" key="7">
    <source>
        <dbReference type="SAM" id="SignalP"/>
    </source>
</evidence>